<feature type="compositionally biased region" description="Basic and acidic residues" evidence="1">
    <location>
        <begin position="75"/>
        <end position="89"/>
    </location>
</feature>
<protein>
    <submittedName>
        <fullName evidence="3">Uncharacterized protein</fullName>
    </submittedName>
</protein>
<reference evidence="3 4" key="1">
    <citation type="submission" date="2018-03" db="EMBL/GenBank/DDBJ databases">
        <title>Marinobacter brunus sp. nov., a marine bacterium of Gamma-proteobacteria isolated from the surface seawater of the South China Sea.</title>
        <authorList>
            <person name="Cheng H."/>
            <person name="Wu Y.-H."/>
            <person name="Xamxidin M."/>
            <person name="Xu X.-W."/>
        </authorList>
    </citation>
    <scope>NUCLEOTIDE SEQUENCE [LARGE SCALE GENOMIC DNA]</scope>
    <source>
        <strain evidence="3 4">JCM 30472</strain>
    </source>
</reference>
<dbReference type="OrthoDB" id="6372176at2"/>
<dbReference type="AlphaFoldDB" id="A0A2T1KJU4"/>
<evidence type="ECO:0000256" key="2">
    <source>
        <dbReference type="SAM" id="SignalP"/>
    </source>
</evidence>
<evidence type="ECO:0000313" key="4">
    <source>
        <dbReference type="Proteomes" id="UP000238385"/>
    </source>
</evidence>
<accession>A0A2T1KJU4</accession>
<feature type="region of interest" description="Disordered" evidence="1">
    <location>
        <begin position="59"/>
        <end position="131"/>
    </location>
</feature>
<feature type="compositionally biased region" description="Basic and acidic residues" evidence="1">
    <location>
        <begin position="96"/>
        <end position="108"/>
    </location>
</feature>
<evidence type="ECO:0000256" key="1">
    <source>
        <dbReference type="SAM" id="MobiDB-lite"/>
    </source>
</evidence>
<name>A0A2T1KJU4_9GAMM</name>
<comment type="caution">
    <text evidence="3">The sequence shown here is derived from an EMBL/GenBank/DDBJ whole genome shotgun (WGS) entry which is preliminary data.</text>
</comment>
<gene>
    <name evidence="3" type="ORF">C7H08_02695</name>
</gene>
<dbReference type="EMBL" id="PXNN01000003">
    <property type="protein sequence ID" value="PSF10414.1"/>
    <property type="molecule type" value="Genomic_DNA"/>
</dbReference>
<dbReference type="Proteomes" id="UP000238385">
    <property type="component" value="Unassembled WGS sequence"/>
</dbReference>
<proteinExistence type="predicted"/>
<feature type="signal peptide" evidence="2">
    <location>
        <begin position="1"/>
        <end position="30"/>
    </location>
</feature>
<sequence>MSLYELCRASLSGGLLPVLLWMALTPTAAASDLDVTMRMVEDTEDLTGAVTREIRLPDLPALAPDGNAGKAAEAPGRERSLNARERGREFGQSASERARDARGEKPEFGIDGLPEAARDRKPELPPQSSRP</sequence>
<organism evidence="3 4">
    <name type="scientific">Marinobacter halophilus</name>
    <dbReference type="NCBI Taxonomy" id="1323740"/>
    <lineage>
        <taxon>Bacteria</taxon>
        <taxon>Pseudomonadati</taxon>
        <taxon>Pseudomonadota</taxon>
        <taxon>Gammaproteobacteria</taxon>
        <taxon>Pseudomonadales</taxon>
        <taxon>Marinobacteraceae</taxon>
        <taxon>Marinobacter</taxon>
    </lineage>
</organism>
<evidence type="ECO:0000313" key="3">
    <source>
        <dbReference type="EMBL" id="PSF10414.1"/>
    </source>
</evidence>
<dbReference type="RefSeq" id="WP_106670197.1">
    <property type="nucleotide sequence ID" value="NZ_BMFE01000001.1"/>
</dbReference>
<keyword evidence="2" id="KW-0732">Signal</keyword>
<feature type="chain" id="PRO_5015699346" evidence="2">
    <location>
        <begin position="31"/>
        <end position="131"/>
    </location>
</feature>
<keyword evidence="4" id="KW-1185">Reference proteome</keyword>